<dbReference type="CDD" id="cd04301">
    <property type="entry name" value="NAT_SF"/>
    <property type="match status" value="1"/>
</dbReference>
<dbReference type="AlphaFoldDB" id="A0A2T7BN96"/>
<protein>
    <submittedName>
        <fullName evidence="2">GNAT family N-acetyltransferase</fullName>
    </submittedName>
</protein>
<dbReference type="InterPro" id="IPR016181">
    <property type="entry name" value="Acyl_CoA_acyltransferase"/>
</dbReference>
<gene>
    <name evidence="2" type="ORF">DCC81_06670</name>
</gene>
<dbReference type="Pfam" id="PF00583">
    <property type="entry name" value="Acetyltransf_1"/>
    <property type="match status" value="1"/>
</dbReference>
<evidence type="ECO:0000259" key="1">
    <source>
        <dbReference type="PROSITE" id="PS51186"/>
    </source>
</evidence>
<comment type="caution">
    <text evidence="2">The sequence shown here is derived from an EMBL/GenBank/DDBJ whole genome shotgun (WGS) entry which is preliminary data.</text>
</comment>
<dbReference type="Proteomes" id="UP000244450">
    <property type="component" value="Unassembled WGS sequence"/>
</dbReference>
<feature type="domain" description="N-acetyltransferase" evidence="1">
    <location>
        <begin position="5"/>
        <end position="152"/>
    </location>
</feature>
<organism evidence="2 3">
    <name type="scientific">Chitinophaga parva</name>
    <dbReference type="NCBI Taxonomy" id="2169414"/>
    <lineage>
        <taxon>Bacteria</taxon>
        <taxon>Pseudomonadati</taxon>
        <taxon>Bacteroidota</taxon>
        <taxon>Chitinophagia</taxon>
        <taxon>Chitinophagales</taxon>
        <taxon>Chitinophagaceae</taxon>
        <taxon>Chitinophaga</taxon>
    </lineage>
</organism>
<keyword evidence="2" id="KW-0808">Transferase</keyword>
<keyword evidence="3" id="KW-1185">Reference proteome</keyword>
<dbReference type="EMBL" id="QCYK01000001">
    <property type="protein sequence ID" value="PUZ29143.1"/>
    <property type="molecule type" value="Genomic_DNA"/>
</dbReference>
<accession>A0A2T7BN96</accession>
<dbReference type="OrthoDB" id="9127144at2"/>
<proteinExistence type="predicted"/>
<dbReference type="PROSITE" id="PS51186">
    <property type="entry name" value="GNAT"/>
    <property type="match status" value="1"/>
</dbReference>
<evidence type="ECO:0000313" key="3">
    <source>
        <dbReference type="Proteomes" id="UP000244450"/>
    </source>
</evidence>
<dbReference type="InterPro" id="IPR000182">
    <property type="entry name" value="GNAT_dom"/>
</dbReference>
<reference evidence="2 3" key="1">
    <citation type="submission" date="2018-04" db="EMBL/GenBank/DDBJ databases">
        <title>Chitinophaga fuyangensis sp. nov., isolated from soil in a chemical factory.</title>
        <authorList>
            <person name="Chen K."/>
        </authorList>
    </citation>
    <scope>NUCLEOTIDE SEQUENCE [LARGE SCALE GENOMIC DNA]</scope>
    <source>
        <strain evidence="2 3">LY-1</strain>
    </source>
</reference>
<evidence type="ECO:0000313" key="2">
    <source>
        <dbReference type="EMBL" id="PUZ29143.1"/>
    </source>
</evidence>
<dbReference type="RefSeq" id="WP_108685782.1">
    <property type="nucleotide sequence ID" value="NZ_QCYK01000001.1"/>
</dbReference>
<dbReference type="GO" id="GO:0016747">
    <property type="term" value="F:acyltransferase activity, transferring groups other than amino-acyl groups"/>
    <property type="evidence" value="ECO:0007669"/>
    <property type="project" value="InterPro"/>
</dbReference>
<name>A0A2T7BN96_9BACT</name>
<sequence>MPAKVSLKIAYPQAINPAVRTLYEAAFPKQERRDWEEEVTLLESGKLVLILIEYEGAFAGFLFCWPLHGFHFIEHFAVLPELRGNHIGRNVIAQMGETFGALVLEATPPVDGTAMRRLRFYENAGFQLFKQDYRQPPYREGDAPLHMRLLHRSLPEGATFESVSAAIFREVYKVIGQH</sequence>
<dbReference type="SUPFAM" id="SSF55729">
    <property type="entry name" value="Acyl-CoA N-acyltransferases (Nat)"/>
    <property type="match status" value="1"/>
</dbReference>
<dbReference type="Gene3D" id="3.40.630.30">
    <property type="match status" value="1"/>
</dbReference>